<reference evidence="4 5" key="1">
    <citation type="submission" date="2020-10" db="EMBL/GenBank/DDBJ databases">
        <title>Connecting structure to function with the recovery of over 1000 high-quality activated sludge metagenome-assembled genomes encoding full-length rRNA genes using long-read sequencing.</title>
        <authorList>
            <person name="Singleton C.M."/>
            <person name="Petriglieri F."/>
            <person name="Kristensen J.M."/>
            <person name="Kirkegaard R.H."/>
            <person name="Michaelsen T.Y."/>
            <person name="Andersen M.H."/>
            <person name="Karst S.M."/>
            <person name="Dueholm M.S."/>
            <person name="Nielsen P.H."/>
            <person name="Albertsen M."/>
        </authorList>
    </citation>
    <scope>NUCLEOTIDE SEQUENCE [LARGE SCALE GENOMIC DNA]</scope>
    <source>
        <strain evidence="4">OdNE_18-Q3-R46-58_MAXAC.008</strain>
    </source>
</reference>
<dbReference type="Gene3D" id="3.30.750.24">
    <property type="entry name" value="STAS domain"/>
    <property type="match status" value="1"/>
</dbReference>
<feature type="domain" description="STAS" evidence="3">
    <location>
        <begin position="1"/>
        <end position="111"/>
    </location>
</feature>
<dbReference type="AlphaFoldDB" id="A0A936F1E0"/>
<dbReference type="InterPro" id="IPR002645">
    <property type="entry name" value="STAS_dom"/>
</dbReference>
<gene>
    <name evidence="4" type="ORF">IPN91_06825</name>
</gene>
<name>A0A936F1E0_9BACT</name>
<dbReference type="Proteomes" id="UP000709959">
    <property type="component" value="Unassembled WGS sequence"/>
</dbReference>
<evidence type="ECO:0000313" key="5">
    <source>
        <dbReference type="Proteomes" id="UP000709959"/>
    </source>
</evidence>
<comment type="caution">
    <text evidence="4">The sequence shown here is derived from an EMBL/GenBank/DDBJ whole genome shotgun (WGS) entry which is preliminary data.</text>
</comment>
<dbReference type="GO" id="GO:0043856">
    <property type="term" value="F:anti-sigma factor antagonist activity"/>
    <property type="evidence" value="ECO:0007669"/>
    <property type="project" value="InterPro"/>
</dbReference>
<dbReference type="PANTHER" id="PTHR33495">
    <property type="entry name" value="ANTI-SIGMA FACTOR ANTAGONIST TM_1081-RELATED-RELATED"/>
    <property type="match status" value="1"/>
</dbReference>
<evidence type="ECO:0000313" key="4">
    <source>
        <dbReference type="EMBL" id="MBK8572354.1"/>
    </source>
</evidence>
<dbReference type="EMBL" id="JADKCH010000004">
    <property type="protein sequence ID" value="MBK8572354.1"/>
    <property type="molecule type" value="Genomic_DNA"/>
</dbReference>
<comment type="similarity">
    <text evidence="1 2">Belongs to the anti-sigma-factor antagonist family.</text>
</comment>
<dbReference type="CDD" id="cd07043">
    <property type="entry name" value="STAS_anti-anti-sigma_factors"/>
    <property type="match status" value="1"/>
</dbReference>
<evidence type="ECO:0000256" key="2">
    <source>
        <dbReference type="RuleBase" id="RU003749"/>
    </source>
</evidence>
<evidence type="ECO:0000256" key="1">
    <source>
        <dbReference type="ARBA" id="ARBA00009013"/>
    </source>
</evidence>
<organism evidence="4 5">
    <name type="scientific">Candidatus Geothrix odensensis</name>
    <dbReference type="NCBI Taxonomy" id="2954440"/>
    <lineage>
        <taxon>Bacteria</taxon>
        <taxon>Pseudomonadati</taxon>
        <taxon>Acidobacteriota</taxon>
        <taxon>Holophagae</taxon>
        <taxon>Holophagales</taxon>
        <taxon>Holophagaceae</taxon>
        <taxon>Geothrix</taxon>
    </lineage>
</organism>
<dbReference type="NCBIfam" id="TIGR00377">
    <property type="entry name" value="ant_ant_sig"/>
    <property type="match status" value="1"/>
</dbReference>
<accession>A0A936F1E0</accession>
<proteinExistence type="inferred from homology"/>
<sequence>MILNTRKHNDVLILYPEGKITLGDGDQELGEAVRTSLSNGERKIVINFSKVSYLDSSGVGELVGCYTSIKGKGGELRICGMSGKIFSLIKMTSLHSVFEVKDTEDEALAGF</sequence>
<dbReference type="InterPro" id="IPR036513">
    <property type="entry name" value="STAS_dom_sf"/>
</dbReference>
<dbReference type="PROSITE" id="PS50801">
    <property type="entry name" value="STAS"/>
    <property type="match status" value="1"/>
</dbReference>
<dbReference type="SUPFAM" id="SSF52091">
    <property type="entry name" value="SpoIIaa-like"/>
    <property type="match status" value="1"/>
</dbReference>
<dbReference type="Pfam" id="PF01740">
    <property type="entry name" value="STAS"/>
    <property type="match status" value="1"/>
</dbReference>
<dbReference type="InterPro" id="IPR003658">
    <property type="entry name" value="Anti-sigma_ant"/>
</dbReference>
<evidence type="ECO:0000259" key="3">
    <source>
        <dbReference type="PROSITE" id="PS50801"/>
    </source>
</evidence>
<protein>
    <recommendedName>
        <fullName evidence="2">Anti-sigma factor antagonist</fullName>
    </recommendedName>
</protein>